<gene>
    <name evidence="2" type="ORF">ACK4CP_17585</name>
</gene>
<dbReference type="EMBL" id="JBKBDE010000005">
    <property type="protein sequence ID" value="MFN6552220.1"/>
    <property type="molecule type" value="Genomic_DNA"/>
</dbReference>
<accession>A0ABW9LW21</accession>
<feature type="signal peptide" evidence="1">
    <location>
        <begin position="1"/>
        <end position="25"/>
    </location>
</feature>
<keyword evidence="3" id="KW-1185">Reference proteome</keyword>
<evidence type="ECO:0008006" key="4">
    <source>
        <dbReference type="Google" id="ProtNLM"/>
    </source>
</evidence>
<sequence length="164" mass="16376">MSMTKRTTTCLIGAMAIGLAATACSPVTEKAAATTTTAPPATTATTSAAAGGESLTSLLPTPADVQQTKGPDDIADGGIHLHYQVNGTPDAVMTAYKNALQGKGWALTTIISSSGGGGGGATYTGTHGDAYGVFDGGGYANTTYIDVCTWPAKPANPNCSRSDR</sequence>
<feature type="chain" id="PRO_5045066644" description="Lipoprotein" evidence="1">
    <location>
        <begin position="26"/>
        <end position="164"/>
    </location>
</feature>
<protein>
    <recommendedName>
        <fullName evidence="4">Lipoprotein</fullName>
    </recommendedName>
</protein>
<evidence type="ECO:0000313" key="3">
    <source>
        <dbReference type="Proteomes" id="UP001635817"/>
    </source>
</evidence>
<organism evidence="2 3">
    <name type="scientific">Mycolicibacterium septicum</name>
    <dbReference type="NCBI Taxonomy" id="98668"/>
    <lineage>
        <taxon>Bacteria</taxon>
        <taxon>Bacillati</taxon>
        <taxon>Actinomycetota</taxon>
        <taxon>Actinomycetes</taxon>
        <taxon>Mycobacteriales</taxon>
        <taxon>Mycobacteriaceae</taxon>
        <taxon>Mycolicibacterium</taxon>
    </lineage>
</organism>
<evidence type="ECO:0000313" key="2">
    <source>
        <dbReference type="EMBL" id="MFN6552220.1"/>
    </source>
</evidence>
<evidence type="ECO:0000256" key="1">
    <source>
        <dbReference type="SAM" id="SignalP"/>
    </source>
</evidence>
<reference evidence="2 3" key="1">
    <citation type="submission" date="2024-12" db="EMBL/GenBank/DDBJ databases">
        <title>The coexistence of Mycolicibacterium septicum and Mycolicibacterium nivoides in clinical samples.</title>
        <authorList>
            <person name="Wang C."/>
            <person name="Feng Y."/>
            <person name="Zong Z."/>
        </authorList>
    </citation>
    <scope>NUCLEOTIDE SEQUENCE [LARGE SCALE GENOMIC DNA]</scope>
    <source>
        <strain evidence="2 3">120310</strain>
    </source>
</reference>
<comment type="caution">
    <text evidence="2">The sequence shown here is derived from an EMBL/GenBank/DDBJ whole genome shotgun (WGS) entry which is preliminary data.</text>
</comment>
<dbReference type="Proteomes" id="UP001635817">
    <property type="component" value="Unassembled WGS sequence"/>
</dbReference>
<dbReference type="RefSeq" id="WP_409550718.1">
    <property type="nucleotide sequence ID" value="NZ_JBKBDE010000005.1"/>
</dbReference>
<name>A0ABW9LW21_9MYCO</name>
<keyword evidence="1" id="KW-0732">Signal</keyword>
<proteinExistence type="predicted"/>
<dbReference type="PROSITE" id="PS51257">
    <property type="entry name" value="PROKAR_LIPOPROTEIN"/>
    <property type="match status" value="1"/>
</dbReference>